<keyword evidence="3" id="KW-1185">Reference proteome</keyword>
<dbReference type="OrthoDB" id="4138492at2759"/>
<organism evidence="2 3">
    <name type="scientific">Penicillium ucsense</name>
    <dbReference type="NCBI Taxonomy" id="2839758"/>
    <lineage>
        <taxon>Eukaryota</taxon>
        <taxon>Fungi</taxon>
        <taxon>Dikarya</taxon>
        <taxon>Ascomycota</taxon>
        <taxon>Pezizomycotina</taxon>
        <taxon>Eurotiomycetes</taxon>
        <taxon>Eurotiomycetidae</taxon>
        <taxon>Eurotiales</taxon>
        <taxon>Aspergillaceae</taxon>
        <taxon>Penicillium</taxon>
    </lineage>
</organism>
<evidence type="ECO:0000313" key="2">
    <source>
        <dbReference type="EMBL" id="KAF7718832.1"/>
    </source>
</evidence>
<dbReference type="GO" id="GO:0005783">
    <property type="term" value="C:endoplasmic reticulum"/>
    <property type="evidence" value="ECO:0007669"/>
    <property type="project" value="TreeGrafter"/>
</dbReference>
<feature type="transmembrane region" description="Helical" evidence="1">
    <location>
        <begin position="22"/>
        <end position="42"/>
    </location>
</feature>
<gene>
    <name evidence="2" type="ORF">PECM_000749</name>
</gene>
<dbReference type="Gene3D" id="3.40.50.12780">
    <property type="entry name" value="N-terminal domain of ligase-like"/>
    <property type="match status" value="1"/>
</dbReference>
<evidence type="ECO:0000256" key="1">
    <source>
        <dbReference type="SAM" id="Phobius"/>
    </source>
</evidence>
<dbReference type="AlphaFoldDB" id="A0A8J8W6C2"/>
<proteinExistence type="predicted"/>
<dbReference type="SUPFAM" id="SSF56801">
    <property type="entry name" value="Acetyl-CoA synthetase-like"/>
    <property type="match status" value="1"/>
</dbReference>
<comment type="caution">
    <text evidence="2">The sequence shown here is derived from an EMBL/GenBank/DDBJ whole genome shotgun (WGS) entry which is preliminary data.</text>
</comment>
<dbReference type="GO" id="GO:0004467">
    <property type="term" value="F:long-chain fatty acid-CoA ligase activity"/>
    <property type="evidence" value="ECO:0007669"/>
    <property type="project" value="TreeGrafter"/>
</dbReference>
<dbReference type="Proteomes" id="UP000631181">
    <property type="component" value="Unassembled WGS sequence"/>
</dbReference>
<dbReference type="EMBL" id="WIWV01000011">
    <property type="protein sequence ID" value="KAF7718832.1"/>
    <property type="molecule type" value="Genomic_DNA"/>
</dbReference>
<sequence>MAGELSVLERVDAAIAGLLAEWSISTSVIAAAIVLFGIYSVVSIKDPDVHPFLLARQSTSSPIRQTGESATFRGLETPYGYPLRQGLGVKDPGTPKWTAGRRGDLRDIWRTAVRGALNEDGTTSGKQGKIYTVLGKRAVEHTLGHVTQEINVIGRHFQKAGVKTVAVCLTDSIEHLASIFAGSFFGFRVVLVPHGLPAATLSAQLQKNQADALIAEAGSLDLTFVTRNNKQLSAVLWVAHLGNQHMDWHQVPKDVETSLDVAVWHELVEEGKDIAGFEVPEYDPAVPAPGLSTVWAFESETGEFINFTQENLVAAIGALGSALPRNQRVKASDLVLSIDSLSRSYPLCQIFNALYSNASIALNSVAGENVDFALATKGVSPTVIIASSRTMSEYHDRVMAPRAGFITSLGRWLQARTLDAGNMPSNSFLNQLTHIAPTAELSLEKLRLLCISHRVDADPATRLTTEQMTDLRIYMNARVVYALTGPGIAGAITQTNVFDYRNLGGWSHFGAPLSSTEITLIGVAEDGNSDDNPQGEILVSGPAVVNDKVKLPFRGRIGIDNTLTLNV</sequence>
<protein>
    <submittedName>
        <fullName evidence="2">NRPS-like protein biosynthetic cluster</fullName>
    </submittedName>
</protein>
<dbReference type="PANTHER" id="PTHR43272">
    <property type="entry name" value="LONG-CHAIN-FATTY-ACID--COA LIGASE"/>
    <property type="match status" value="1"/>
</dbReference>
<dbReference type="InterPro" id="IPR042099">
    <property type="entry name" value="ANL_N_sf"/>
</dbReference>
<keyword evidence="1" id="KW-0472">Membrane</keyword>
<name>A0A8J8W6C2_9EURO</name>
<dbReference type="GO" id="GO:0016020">
    <property type="term" value="C:membrane"/>
    <property type="evidence" value="ECO:0007669"/>
    <property type="project" value="TreeGrafter"/>
</dbReference>
<reference evidence="2" key="1">
    <citation type="journal article" date="2020" name="Front. Microbiol.">
        <title>Gene regulatory networks of Penicillium echinulatum 2HH and Penicillium oxalicum 114-2 inferred by a computational biology approach.</title>
        <authorList>
            <person name="Lenz A.R."/>
            <person name="Galan-Vasquez E."/>
            <person name="Balbinot E."/>
            <person name="De Abreu F.P."/>
            <person name="De Oliveira N.S."/>
            <person name="Da Rosa L.O."/>
            <person name="De Avila E Silva S."/>
            <person name="Camassola M."/>
            <person name="Dillon A.J.P."/>
            <person name="Perez-Rueda E."/>
        </authorList>
    </citation>
    <scope>NUCLEOTIDE SEQUENCE</scope>
    <source>
        <strain evidence="2">S1M29</strain>
    </source>
</reference>
<evidence type="ECO:0000313" key="3">
    <source>
        <dbReference type="Proteomes" id="UP000631181"/>
    </source>
</evidence>
<keyword evidence="1" id="KW-1133">Transmembrane helix</keyword>
<keyword evidence="1" id="KW-0812">Transmembrane</keyword>
<dbReference type="PANTHER" id="PTHR43272:SF11">
    <property type="entry name" value="AMP-DEPENDENT SYNTHETASE_LIGASE DOMAIN-CONTAINING PROTEIN"/>
    <property type="match status" value="1"/>
</dbReference>
<accession>A0A8J8W6C2</accession>